<evidence type="ECO:0000256" key="11">
    <source>
        <dbReference type="SAM" id="Phobius"/>
    </source>
</evidence>
<dbReference type="SMART" id="SM00220">
    <property type="entry name" value="S_TKc"/>
    <property type="match status" value="1"/>
</dbReference>
<dbReference type="InterPro" id="IPR017441">
    <property type="entry name" value="Protein_kinase_ATP_BS"/>
</dbReference>
<dbReference type="Proteomes" id="UP001162480">
    <property type="component" value="Chromosome 6"/>
</dbReference>
<evidence type="ECO:0000256" key="8">
    <source>
        <dbReference type="ARBA" id="ARBA00048679"/>
    </source>
</evidence>
<dbReference type="PROSITE" id="PS50011">
    <property type="entry name" value="PROTEIN_KINASE_DOM"/>
    <property type="match status" value="1"/>
</dbReference>
<gene>
    <name evidence="13" type="ORF">OCTVUL_1B003727</name>
</gene>
<dbReference type="PROSITE" id="PS00108">
    <property type="entry name" value="PROTEIN_KINASE_ST"/>
    <property type="match status" value="1"/>
</dbReference>
<keyword evidence="3" id="KW-0808">Transferase</keyword>
<dbReference type="PROSITE" id="PS00107">
    <property type="entry name" value="PROTEIN_KINASE_ATP"/>
    <property type="match status" value="1"/>
</dbReference>
<comment type="catalytic activity">
    <reaction evidence="7">
        <text>L-threonyl-[protein] + ATP = O-phospho-L-threonyl-[protein] + ADP + H(+)</text>
        <dbReference type="Rhea" id="RHEA:46608"/>
        <dbReference type="Rhea" id="RHEA-COMP:11060"/>
        <dbReference type="Rhea" id="RHEA-COMP:11605"/>
        <dbReference type="ChEBI" id="CHEBI:15378"/>
        <dbReference type="ChEBI" id="CHEBI:30013"/>
        <dbReference type="ChEBI" id="CHEBI:30616"/>
        <dbReference type="ChEBI" id="CHEBI:61977"/>
        <dbReference type="ChEBI" id="CHEBI:456216"/>
        <dbReference type="EC" id="2.7.11.1"/>
    </reaction>
</comment>
<evidence type="ECO:0000259" key="12">
    <source>
        <dbReference type="PROSITE" id="PS50011"/>
    </source>
</evidence>
<evidence type="ECO:0000256" key="1">
    <source>
        <dbReference type="ARBA" id="ARBA00012513"/>
    </source>
</evidence>
<dbReference type="EMBL" id="OX597819">
    <property type="protein sequence ID" value="CAI9724966.1"/>
    <property type="molecule type" value="Genomic_DNA"/>
</dbReference>
<dbReference type="FunFam" id="1.10.510.10:FF:000271">
    <property type="entry name" value="Non-specific serine/threonine protein kinase"/>
    <property type="match status" value="1"/>
</dbReference>
<evidence type="ECO:0000256" key="4">
    <source>
        <dbReference type="ARBA" id="ARBA00022741"/>
    </source>
</evidence>
<dbReference type="EC" id="2.7.11.1" evidence="1"/>
<dbReference type="AlphaFoldDB" id="A0AA36AZ37"/>
<feature type="compositionally biased region" description="Polar residues" evidence="10">
    <location>
        <begin position="360"/>
        <end position="380"/>
    </location>
</feature>
<dbReference type="Gene3D" id="1.10.510.10">
    <property type="entry name" value="Transferase(Phosphotransferase) domain 1"/>
    <property type="match status" value="1"/>
</dbReference>
<keyword evidence="11" id="KW-0472">Membrane</keyword>
<keyword evidence="5" id="KW-0418">Kinase</keyword>
<dbReference type="GO" id="GO:0005524">
    <property type="term" value="F:ATP binding"/>
    <property type="evidence" value="ECO:0007669"/>
    <property type="project" value="UniProtKB-UniRule"/>
</dbReference>
<dbReference type="PANTHER" id="PTHR24346:SF30">
    <property type="entry name" value="MATERNAL EMBRYONIC LEUCINE ZIPPER KINASE"/>
    <property type="match status" value="1"/>
</dbReference>
<keyword evidence="11" id="KW-0812">Transmembrane</keyword>
<evidence type="ECO:0000256" key="9">
    <source>
        <dbReference type="PROSITE-ProRule" id="PRU10141"/>
    </source>
</evidence>
<dbReference type="FunFam" id="3.30.200.20:FF:000003">
    <property type="entry name" value="Non-specific serine/threonine protein kinase"/>
    <property type="match status" value="1"/>
</dbReference>
<evidence type="ECO:0000313" key="13">
    <source>
        <dbReference type="EMBL" id="CAI9724966.1"/>
    </source>
</evidence>
<name>A0AA36AZ37_OCTVU</name>
<keyword evidence="11" id="KW-1133">Transmembrane helix</keyword>
<feature type="compositionally biased region" description="Polar residues" evidence="10">
    <location>
        <begin position="489"/>
        <end position="504"/>
    </location>
</feature>
<dbReference type="SUPFAM" id="SSF56112">
    <property type="entry name" value="Protein kinase-like (PK-like)"/>
    <property type="match status" value="1"/>
</dbReference>
<dbReference type="Pfam" id="PF00069">
    <property type="entry name" value="Pkinase"/>
    <property type="match status" value="1"/>
</dbReference>
<dbReference type="GO" id="GO:0004674">
    <property type="term" value="F:protein serine/threonine kinase activity"/>
    <property type="evidence" value="ECO:0007669"/>
    <property type="project" value="UniProtKB-KW"/>
</dbReference>
<feature type="transmembrane region" description="Helical" evidence="11">
    <location>
        <begin position="712"/>
        <end position="733"/>
    </location>
</feature>
<comment type="catalytic activity">
    <reaction evidence="8">
        <text>L-seryl-[protein] + ATP = O-phospho-L-seryl-[protein] + ADP + H(+)</text>
        <dbReference type="Rhea" id="RHEA:17989"/>
        <dbReference type="Rhea" id="RHEA-COMP:9863"/>
        <dbReference type="Rhea" id="RHEA-COMP:11604"/>
        <dbReference type="ChEBI" id="CHEBI:15378"/>
        <dbReference type="ChEBI" id="CHEBI:29999"/>
        <dbReference type="ChEBI" id="CHEBI:30616"/>
        <dbReference type="ChEBI" id="CHEBI:83421"/>
        <dbReference type="ChEBI" id="CHEBI:456216"/>
        <dbReference type="EC" id="2.7.11.1"/>
    </reaction>
</comment>
<keyword evidence="6 9" id="KW-0067">ATP-binding</keyword>
<keyword evidence="2" id="KW-0723">Serine/threonine-protein kinase</keyword>
<evidence type="ECO:0000256" key="2">
    <source>
        <dbReference type="ARBA" id="ARBA00022527"/>
    </source>
</evidence>
<keyword evidence="14" id="KW-1185">Reference proteome</keyword>
<accession>A0AA36AZ37</accession>
<feature type="binding site" evidence="9">
    <location>
        <position position="40"/>
    </location>
    <ligand>
        <name>ATP</name>
        <dbReference type="ChEBI" id="CHEBI:30616"/>
    </ligand>
</feature>
<feature type="domain" description="Protein kinase" evidence="12">
    <location>
        <begin position="11"/>
        <end position="263"/>
    </location>
</feature>
<dbReference type="InterPro" id="IPR008271">
    <property type="entry name" value="Ser/Thr_kinase_AS"/>
</dbReference>
<feature type="region of interest" description="Disordered" evidence="10">
    <location>
        <begin position="351"/>
        <end position="434"/>
    </location>
</feature>
<evidence type="ECO:0000313" key="14">
    <source>
        <dbReference type="Proteomes" id="UP001162480"/>
    </source>
</evidence>
<dbReference type="GO" id="GO:0005737">
    <property type="term" value="C:cytoplasm"/>
    <property type="evidence" value="ECO:0007669"/>
    <property type="project" value="TreeGrafter"/>
</dbReference>
<feature type="transmembrane region" description="Helical" evidence="11">
    <location>
        <begin position="676"/>
        <end position="700"/>
    </location>
</feature>
<proteinExistence type="predicted"/>
<dbReference type="InterPro" id="IPR011009">
    <property type="entry name" value="Kinase-like_dom_sf"/>
</dbReference>
<sequence>MSRYQELDGLFLLKDTIGSGGFGKVKLATHLLTGEKVAIKIMNKQALGPDLPRVKTEIEAMKSIHHKHVCQLYQVIENEDRVFLVLEYCPEGELFDYVVAKDRLTEVEAKHFFHQIVSAMAYIHFKGYAHRDLKPENILLDEHHNVKIIDFGLCAKPKGGMDHHLYTPCGSAAYAAPELVSGKEYLGDMADVWSMGVLLYALLCGYLPFDDDSITVLCKKINAGKYSVPPWLSPESIEIIDQLLQVNPMRRISMRHLLNHPWVCQDGKPVIWKPQSQEIDEDCLIELAVFKGTSRGRMINMITEKKRKGQPLRLYDARPLLLPLQPKSWNVNGTDEKYSLELSRNQRHCQERTPNHFEHTPTSIKSVPRNSAATECSLNSKEPVPKNKENLTAPPMKDPWITPKKDEPVSMKRNSSKELSACSKTPRQKENKENIFETPKKVDNTFAVPLSAAPTPRSRKCKSVKPSRRSRSPLMGRQLQQLVEGKDSATPSAKSGTQVLSPSRSVDSQLNNLNLISPVSEFYKATSLDTDLHHSGFDRNSERKSFRKNGMFGSLEKVFKMFSPRGKYIGAGPRKVKTTHNVFRTEQYSPELVLSKLKEAIHKKYIGLSQSEYVLRCFVSDDKGKVKLAFNLEHILLTGNSYYCMCLSASQTLYCEDDIHCLSRTLILLIPPPLNLFTGAVSILTDSQFLIVILALLDIAATNVIQPRHREILLLSVINLLVFLAFGANLKIYP</sequence>
<dbReference type="InterPro" id="IPR000719">
    <property type="entry name" value="Prot_kinase_dom"/>
</dbReference>
<evidence type="ECO:0000256" key="6">
    <source>
        <dbReference type="ARBA" id="ARBA00022840"/>
    </source>
</evidence>
<organism evidence="13 14">
    <name type="scientific">Octopus vulgaris</name>
    <name type="common">Common octopus</name>
    <dbReference type="NCBI Taxonomy" id="6645"/>
    <lineage>
        <taxon>Eukaryota</taxon>
        <taxon>Metazoa</taxon>
        <taxon>Spiralia</taxon>
        <taxon>Lophotrochozoa</taxon>
        <taxon>Mollusca</taxon>
        <taxon>Cephalopoda</taxon>
        <taxon>Coleoidea</taxon>
        <taxon>Octopodiformes</taxon>
        <taxon>Octopoda</taxon>
        <taxon>Incirrata</taxon>
        <taxon>Octopodidae</taxon>
        <taxon>Octopus</taxon>
    </lineage>
</organism>
<feature type="compositionally biased region" description="Basic residues" evidence="10">
    <location>
        <begin position="457"/>
        <end position="471"/>
    </location>
</feature>
<evidence type="ECO:0000256" key="3">
    <source>
        <dbReference type="ARBA" id="ARBA00022679"/>
    </source>
</evidence>
<reference evidence="13" key="1">
    <citation type="submission" date="2023-08" db="EMBL/GenBank/DDBJ databases">
        <authorList>
            <person name="Alioto T."/>
            <person name="Alioto T."/>
            <person name="Gomez Garrido J."/>
        </authorList>
    </citation>
    <scope>NUCLEOTIDE SEQUENCE</scope>
</reference>
<dbReference type="Gene3D" id="3.30.310.80">
    <property type="entry name" value="Kinase associated domain 1, KA1"/>
    <property type="match status" value="1"/>
</dbReference>
<evidence type="ECO:0000256" key="10">
    <source>
        <dbReference type="SAM" id="MobiDB-lite"/>
    </source>
</evidence>
<keyword evidence="4 9" id="KW-0547">Nucleotide-binding</keyword>
<dbReference type="GO" id="GO:0035556">
    <property type="term" value="P:intracellular signal transduction"/>
    <property type="evidence" value="ECO:0007669"/>
    <property type="project" value="TreeGrafter"/>
</dbReference>
<evidence type="ECO:0000256" key="7">
    <source>
        <dbReference type="ARBA" id="ARBA00047899"/>
    </source>
</evidence>
<feature type="region of interest" description="Disordered" evidence="10">
    <location>
        <begin position="451"/>
        <end position="504"/>
    </location>
</feature>
<dbReference type="PANTHER" id="PTHR24346">
    <property type="entry name" value="MAP/MICROTUBULE AFFINITY-REGULATING KINASE"/>
    <property type="match status" value="1"/>
</dbReference>
<protein>
    <recommendedName>
        <fullName evidence="1">non-specific serine/threonine protein kinase</fullName>
        <ecNumber evidence="1">2.7.11.1</ecNumber>
    </recommendedName>
</protein>
<evidence type="ECO:0000256" key="5">
    <source>
        <dbReference type="ARBA" id="ARBA00022777"/>
    </source>
</evidence>